<dbReference type="AlphaFoldDB" id="A0ABD0QSR7"/>
<evidence type="ECO:0000256" key="1">
    <source>
        <dbReference type="SAM" id="Phobius"/>
    </source>
</evidence>
<evidence type="ECO:0000313" key="2">
    <source>
        <dbReference type="EMBL" id="KAL0189255.1"/>
    </source>
</evidence>
<dbReference type="EMBL" id="JAMKFB020000007">
    <property type="protein sequence ID" value="KAL0189255.1"/>
    <property type="molecule type" value="Genomic_DNA"/>
</dbReference>
<organism evidence="2 3">
    <name type="scientific">Cirrhinus mrigala</name>
    <name type="common">Mrigala</name>
    <dbReference type="NCBI Taxonomy" id="683832"/>
    <lineage>
        <taxon>Eukaryota</taxon>
        <taxon>Metazoa</taxon>
        <taxon>Chordata</taxon>
        <taxon>Craniata</taxon>
        <taxon>Vertebrata</taxon>
        <taxon>Euteleostomi</taxon>
        <taxon>Actinopterygii</taxon>
        <taxon>Neopterygii</taxon>
        <taxon>Teleostei</taxon>
        <taxon>Ostariophysi</taxon>
        <taxon>Cypriniformes</taxon>
        <taxon>Cyprinidae</taxon>
        <taxon>Labeoninae</taxon>
        <taxon>Labeonini</taxon>
        <taxon>Cirrhinus</taxon>
    </lineage>
</organism>
<gene>
    <name evidence="2" type="ORF">M9458_016354</name>
</gene>
<keyword evidence="3" id="KW-1185">Reference proteome</keyword>
<name>A0ABD0QSR7_CIRMR</name>
<accession>A0ABD0QSR7</accession>
<dbReference type="InterPro" id="IPR050598">
    <property type="entry name" value="AminoAcid_Transporter"/>
</dbReference>
<keyword evidence="1" id="KW-0472">Membrane</keyword>
<feature type="transmembrane region" description="Helical" evidence="1">
    <location>
        <begin position="16"/>
        <end position="38"/>
    </location>
</feature>
<keyword evidence="1" id="KW-1133">Transmembrane helix</keyword>
<comment type="caution">
    <text evidence="2">The sequence shown here is derived from an EMBL/GenBank/DDBJ whole genome shotgun (WGS) entry which is preliminary data.</text>
</comment>
<reference evidence="2 3" key="1">
    <citation type="submission" date="2024-05" db="EMBL/GenBank/DDBJ databases">
        <title>Genome sequencing and assembly of Indian major carp, Cirrhinus mrigala (Hamilton, 1822).</title>
        <authorList>
            <person name="Mohindra V."/>
            <person name="Chowdhury L.M."/>
            <person name="Lal K."/>
            <person name="Jena J.K."/>
        </authorList>
    </citation>
    <scope>NUCLEOTIDE SEQUENCE [LARGE SCALE GENOMIC DNA]</scope>
    <source>
        <strain evidence="2">CM1030</strain>
        <tissue evidence="2">Blood</tissue>
    </source>
</reference>
<evidence type="ECO:0000313" key="3">
    <source>
        <dbReference type="Proteomes" id="UP001529510"/>
    </source>
</evidence>
<dbReference type="PANTHER" id="PTHR11785">
    <property type="entry name" value="AMINO ACID TRANSPORTER"/>
    <property type="match status" value="1"/>
</dbReference>
<proteinExistence type="predicted"/>
<sequence length="56" mass="6405">CISTLLMLCTSDMYTLINYVGFINYLFYGVTVAGQIVIRVKQPDMHRPIKVSAENY</sequence>
<dbReference type="Proteomes" id="UP001529510">
    <property type="component" value="Unassembled WGS sequence"/>
</dbReference>
<dbReference type="PANTHER" id="PTHR11785:SF113">
    <property type="entry name" value="LARGE NEUTRAL AMINO ACIDS TRANSPORTER SMALL SUBUNIT 2"/>
    <property type="match status" value="1"/>
</dbReference>
<keyword evidence="1" id="KW-0812">Transmembrane</keyword>
<protein>
    <submittedName>
        <fullName evidence="2">Uncharacterized protein</fullName>
    </submittedName>
</protein>
<feature type="non-terminal residue" evidence="2">
    <location>
        <position position="1"/>
    </location>
</feature>